<keyword evidence="3 4" id="KW-0694">RNA-binding</keyword>
<dbReference type="AlphaFoldDB" id="A0A3A8AID3"/>
<comment type="caution">
    <text evidence="5">The sequence shown here is derived from an EMBL/GenBank/DDBJ whole genome shotgun (WGS) entry which is preliminary data.</text>
</comment>
<keyword evidence="5" id="KW-0966">Cell projection</keyword>
<dbReference type="Pfam" id="PF07378">
    <property type="entry name" value="FlbT"/>
    <property type="match status" value="1"/>
</dbReference>
<sequence length="151" mass="16745">MKGTFKLFLKANERVFINGAVLRADRKVGIELLNDVDFLLENHVLQVEDADTPLKQLYFIIQIMLMSPSEKPAAAKLYKDSVKALLATFDSAEVLNGLKQIDVMIAEERTFEALKALRALFEVEAGILARKRGESLGCDNPAQEDRHAAAG</sequence>
<evidence type="ECO:0000313" key="6">
    <source>
        <dbReference type="Proteomes" id="UP000246132"/>
    </source>
</evidence>
<evidence type="ECO:0000256" key="1">
    <source>
        <dbReference type="ARBA" id="ARBA00022491"/>
    </source>
</evidence>
<dbReference type="InterPro" id="IPR009967">
    <property type="entry name" value="Flagellum_FlbT"/>
</dbReference>
<keyword evidence="5" id="KW-0282">Flagellum</keyword>
<protein>
    <recommendedName>
        <fullName evidence="4">Probable flagellum biosynthesis repressor protein FlbT</fullName>
    </recommendedName>
</protein>
<dbReference type="OrthoDB" id="7932924at2"/>
<dbReference type="GO" id="GO:0044781">
    <property type="term" value="P:bacterial-type flagellum organization"/>
    <property type="evidence" value="ECO:0007669"/>
    <property type="project" value="UniProtKB-KW"/>
</dbReference>
<evidence type="ECO:0000256" key="2">
    <source>
        <dbReference type="ARBA" id="ARBA00022795"/>
    </source>
</evidence>
<organism evidence="5 6">
    <name type="scientific">Oceaniradius stylonematis</name>
    <dbReference type="NCBI Taxonomy" id="2184161"/>
    <lineage>
        <taxon>Bacteria</taxon>
        <taxon>Pseudomonadati</taxon>
        <taxon>Pseudomonadota</taxon>
        <taxon>Alphaproteobacteria</taxon>
        <taxon>Hyphomicrobiales</taxon>
        <taxon>Ahrensiaceae</taxon>
        <taxon>Oceaniradius</taxon>
    </lineage>
</organism>
<dbReference type="GO" id="GO:1902209">
    <property type="term" value="P:negative regulation of bacterial-type flagellum assembly"/>
    <property type="evidence" value="ECO:0007669"/>
    <property type="project" value="UniProtKB-UniRule"/>
</dbReference>
<dbReference type="NCBIfam" id="NF001995">
    <property type="entry name" value="PRK00794.1-1"/>
    <property type="match status" value="1"/>
</dbReference>
<keyword evidence="5" id="KW-0969">Cilium</keyword>
<evidence type="ECO:0000256" key="4">
    <source>
        <dbReference type="HAMAP-Rule" id="MF_00783"/>
    </source>
</evidence>
<dbReference type="RefSeq" id="WP_109766058.1">
    <property type="nucleotide sequence ID" value="NZ_CP159474.1"/>
</dbReference>
<comment type="similarity">
    <text evidence="4">Belongs to the FlbT family.</text>
</comment>
<dbReference type="HAMAP" id="MF_00783">
    <property type="entry name" value="FlbT"/>
    <property type="match status" value="1"/>
</dbReference>
<proteinExistence type="inferred from homology"/>
<accession>A0A3A8AID3</accession>
<evidence type="ECO:0000313" key="5">
    <source>
        <dbReference type="EMBL" id="RKF06414.1"/>
    </source>
</evidence>
<name>A0A3A8AID3_9HYPH</name>
<gene>
    <name evidence="4 5" type="primary">flbT</name>
    <name evidence="5" type="ORF">DEM25_012455</name>
</gene>
<keyword evidence="1 4" id="KW-0678">Repressor</keyword>
<keyword evidence="2 4" id="KW-1005">Bacterial flagellum biogenesis</keyword>
<dbReference type="PIRSF" id="PIRSF009533">
    <property type="entry name" value="FlbT"/>
    <property type="match status" value="1"/>
</dbReference>
<evidence type="ECO:0000256" key="3">
    <source>
        <dbReference type="ARBA" id="ARBA00022884"/>
    </source>
</evidence>
<reference evidence="5 6" key="1">
    <citation type="journal article" date="2018" name="Int. J. Syst. Bacteriol.">
        <title>Oceaniradius stylonemae gen. nov., sp. nov., isolated from a red alga, Stylonema cornu-cervi.</title>
        <authorList>
            <person name="Jeong S."/>
        </authorList>
    </citation>
    <scope>NUCLEOTIDE SEQUENCE [LARGE SCALE GENOMIC DNA]</scope>
    <source>
        <strain evidence="5 6">StC1</strain>
    </source>
</reference>
<dbReference type="EMBL" id="QFWV02000007">
    <property type="protein sequence ID" value="RKF06414.1"/>
    <property type="molecule type" value="Genomic_DNA"/>
</dbReference>
<dbReference type="Proteomes" id="UP000246132">
    <property type="component" value="Unassembled WGS sequence"/>
</dbReference>
<comment type="function">
    <text evidence="4">Has a post-transcriptional repressor function in flagellum biogenesis. Associates with the 5'-UTR of fljK mRNA and promotes its degradation.</text>
</comment>
<keyword evidence="6" id="KW-1185">Reference proteome</keyword>
<dbReference type="GO" id="GO:0048027">
    <property type="term" value="F:mRNA 5'-UTR binding"/>
    <property type="evidence" value="ECO:0007669"/>
    <property type="project" value="UniProtKB-UniRule"/>
</dbReference>
<dbReference type="GO" id="GO:0006402">
    <property type="term" value="P:mRNA catabolic process"/>
    <property type="evidence" value="ECO:0007669"/>
    <property type="project" value="InterPro"/>
</dbReference>